<dbReference type="OrthoDB" id="5593413at2759"/>
<dbReference type="Gene3D" id="3.40.50.20">
    <property type="match status" value="1"/>
</dbReference>
<evidence type="ECO:0000256" key="1">
    <source>
        <dbReference type="ARBA" id="ARBA00001936"/>
    </source>
</evidence>
<dbReference type="InterPro" id="IPR037027">
    <property type="entry name" value="YqgF/RNaseH-like_dom_sf"/>
</dbReference>
<evidence type="ECO:0000256" key="6">
    <source>
        <dbReference type="ARBA" id="ARBA00022684"/>
    </source>
</evidence>
<evidence type="ECO:0000259" key="15">
    <source>
        <dbReference type="PROSITE" id="PS50975"/>
    </source>
</evidence>
<evidence type="ECO:0000256" key="10">
    <source>
        <dbReference type="ARBA" id="ARBA00022801"/>
    </source>
</evidence>
<dbReference type="HAMAP" id="MF_00651">
    <property type="entry name" value="Nuclease_YqgF"/>
    <property type="match status" value="1"/>
</dbReference>
<keyword evidence="5" id="KW-0436">Ligase</keyword>
<dbReference type="SUPFAM" id="SSF56059">
    <property type="entry name" value="Glutathione synthetase ATP-binding domain-like"/>
    <property type="match status" value="1"/>
</dbReference>
<dbReference type="NCBIfam" id="TIGR00250">
    <property type="entry name" value="RNAse_H_YqgF"/>
    <property type="match status" value="1"/>
</dbReference>
<evidence type="ECO:0000256" key="14">
    <source>
        <dbReference type="PROSITE-ProRule" id="PRU00409"/>
    </source>
</evidence>
<dbReference type="Pfam" id="PF02955">
    <property type="entry name" value="GSH-S_ATP"/>
    <property type="match status" value="1"/>
</dbReference>
<dbReference type="PANTHER" id="PTHR21621">
    <property type="entry name" value="RIBOSOMAL PROTEIN S6 MODIFICATION PROTEIN"/>
    <property type="match status" value="1"/>
</dbReference>
<dbReference type="Proteomes" id="UP000478052">
    <property type="component" value="Unassembled WGS sequence"/>
</dbReference>
<evidence type="ECO:0000256" key="2">
    <source>
        <dbReference type="ARBA" id="ARBA00001946"/>
    </source>
</evidence>
<dbReference type="GO" id="GO:0004518">
    <property type="term" value="F:nuclease activity"/>
    <property type="evidence" value="ECO:0007669"/>
    <property type="project" value="UniProtKB-KW"/>
</dbReference>
<comment type="cofactor">
    <cofactor evidence="1">
        <name>Mn(2+)</name>
        <dbReference type="ChEBI" id="CHEBI:29035"/>
    </cofactor>
</comment>
<sequence length="442" mass="51026">MRKDPPFNMEFIYATYILERAEKNGVLIINKPKSLRDCNEKIFASLFDKFTPDTLVTRNISQMYNFWKKYKDVIIKPLDNMGGTNVFRIKENDTNFLVISEIMTNYEKKYCMIQSYLPSVKYGDKRILIINGKVIPWCVARIPKKDETRANIAAGGKAQIKKLDEKDWEIANYLSPILKEKGLIFVGLDIIGDKLTEINVTSPTCICEIELNINISITVAVGEKIIKKGKALNKLAAHNGRPNWNDIKYLLKMWKPSCIIVGLPLNMDGTRQNITKKAEIFANLLKNKFNASVELHDERLSTKEARSLIFNQYGFKAFKKDQIHSTAAVVILERKLQSKKTKLVAQYFDWCQTIDREKIAILLNKYRTNKKIPMNVLIQINISQEENKNGIMAMPKKEKEIIKYCDYENIRNIFNILKNEYKSVDTLSLGTSFDVKTALMYN</sequence>
<organism evidence="16 17">
    <name type="scientific">Aphis craccivora</name>
    <name type="common">Cowpea aphid</name>
    <dbReference type="NCBI Taxonomy" id="307492"/>
    <lineage>
        <taxon>Eukaryota</taxon>
        <taxon>Metazoa</taxon>
        <taxon>Ecdysozoa</taxon>
        <taxon>Arthropoda</taxon>
        <taxon>Hexapoda</taxon>
        <taxon>Insecta</taxon>
        <taxon>Pterygota</taxon>
        <taxon>Neoptera</taxon>
        <taxon>Paraneoptera</taxon>
        <taxon>Hemiptera</taxon>
        <taxon>Sternorrhyncha</taxon>
        <taxon>Aphidomorpha</taxon>
        <taxon>Aphidoidea</taxon>
        <taxon>Aphididae</taxon>
        <taxon>Aphidini</taxon>
        <taxon>Aphis</taxon>
        <taxon>Aphis</taxon>
    </lineage>
</organism>
<comment type="caution">
    <text evidence="16">The sequence shown here is derived from an EMBL/GenBank/DDBJ whole genome shotgun (WGS) entry which is preliminary data.</text>
</comment>
<evidence type="ECO:0000256" key="3">
    <source>
        <dbReference type="ARBA" id="ARBA00022490"/>
    </source>
</evidence>
<dbReference type="PROSITE" id="PS50975">
    <property type="entry name" value="ATP_GRASP"/>
    <property type="match status" value="1"/>
</dbReference>
<protein>
    <submittedName>
        <fullName evidence="16">Glutathione synthetase</fullName>
    </submittedName>
</protein>
<dbReference type="GO" id="GO:0006364">
    <property type="term" value="P:rRNA processing"/>
    <property type="evidence" value="ECO:0007669"/>
    <property type="project" value="InterPro"/>
</dbReference>
<dbReference type="PANTHER" id="PTHR21621:SF4">
    <property type="entry name" value="GLUTATHIONE SYNTHETASE"/>
    <property type="match status" value="1"/>
</dbReference>
<keyword evidence="3" id="KW-0963">Cytoplasm</keyword>
<dbReference type="InterPro" id="IPR016185">
    <property type="entry name" value="PreATP-grasp_dom_sf"/>
</dbReference>
<dbReference type="GO" id="GO:0016787">
    <property type="term" value="F:hydrolase activity"/>
    <property type="evidence" value="ECO:0007669"/>
    <property type="project" value="UniProtKB-KW"/>
</dbReference>
<gene>
    <name evidence="16" type="ORF">FWK35_00034859</name>
</gene>
<comment type="cofactor">
    <cofactor evidence="2">
        <name>Mg(2+)</name>
        <dbReference type="ChEBI" id="CHEBI:18420"/>
    </cofactor>
</comment>
<keyword evidence="4" id="KW-0690">Ribosome biogenesis</keyword>
<evidence type="ECO:0000313" key="17">
    <source>
        <dbReference type="Proteomes" id="UP000478052"/>
    </source>
</evidence>
<dbReference type="SUPFAM" id="SSF51419">
    <property type="entry name" value="PLP-binding barrel"/>
    <property type="match status" value="1"/>
</dbReference>
<keyword evidence="13" id="KW-0464">Manganese</keyword>
<feature type="non-terminal residue" evidence="16">
    <location>
        <position position="442"/>
    </location>
</feature>
<dbReference type="GO" id="GO:0046872">
    <property type="term" value="F:metal ion binding"/>
    <property type="evidence" value="ECO:0007669"/>
    <property type="project" value="UniProtKB-KW"/>
</dbReference>
<accession>A0A6G0VQ62</accession>
<evidence type="ECO:0000313" key="16">
    <source>
        <dbReference type="EMBL" id="KAF0701874.1"/>
    </source>
</evidence>
<dbReference type="Gene3D" id="3.30.420.140">
    <property type="entry name" value="YqgF/RNase H-like domain"/>
    <property type="match status" value="1"/>
</dbReference>
<dbReference type="Gene3D" id="3.20.20.10">
    <property type="entry name" value="Alanine racemase"/>
    <property type="match status" value="1"/>
</dbReference>
<dbReference type="SUPFAM" id="SSF53098">
    <property type="entry name" value="Ribonuclease H-like"/>
    <property type="match status" value="1"/>
</dbReference>
<dbReference type="Pfam" id="PF02951">
    <property type="entry name" value="GSH-S_N"/>
    <property type="match status" value="1"/>
</dbReference>
<dbReference type="GO" id="GO:0005524">
    <property type="term" value="F:ATP binding"/>
    <property type="evidence" value="ECO:0007669"/>
    <property type="project" value="UniProtKB-UniRule"/>
</dbReference>
<dbReference type="GO" id="GO:0004363">
    <property type="term" value="F:glutathione synthase activity"/>
    <property type="evidence" value="ECO:0007669"/>
    <property type="project" value="InterPro"/>
</dbReference>
<dbReference type="InterPro" id="IPR006284">
    <property type="entry name" value="Glut_synth_pro"/>
</dbReference>
<keyword evidence="8" id="KW-0479">Metal-binding</keyword>
<evidence type="ECO:0000256" key="7">
    <source>
        <dbReference type="ARBA" id="ARBA00022722"/>
    </source>
</evidence>
<name>A0A6G0VQ62_APHCR</name>
<dbReference type="InterPro" id="IPR004218">
    <property type="entry name" value="GSHS_ATP-bd"/>
</dbReference>
<dbReference type="Pfam" id="PF03652">
    <property type="entry name" value="RuvX"/>
    <property type="match status" value="1"/>
</dbReference>
<proteinExistence type="inferred from homology"/>
<reference evidence="16 17" key="1">
    <citation type="submission" date="2019-08" db="EMBL/GenBank/DDBJ databases">
        <title>Whole genome of Aphis craccivora.</title>
        <authorList>
            <person name="Voronova N.V."/>
            <person name="Shulinski R.S."/>
            <person name="Bandarenka Y.V."/>
            <person name="Zhorov D.G."/>
            <person name="Warner D."/>
        </authorList>
    </citation>
    <scope>NUCLEOTIDE SEQUENCE [LARGE SCALE GENOMIC DNA]</scope>
    <source>
        <strain evidence="16">180601</strain>
        <tissue evidence="16">Whole Body</tissue>
    </source>
</reference>
<dbReference type="HAMAP" id="MF_00162">
    <property type="entry name" value="GSH_S"/>
    <property type="match status" value="1"/>
</dbReference>
<evidence type="ECO:0000256" key="5">
    <source>
        <dbReference type="ARBA" id="ARBA00022598"/>
    </source>
</evidence>
<keyword evidence="6" id="KW-0317">Glutathione biosynthesis</keyword>
<dbReference type="EMBL" id="VUJU01014524">
    <property type="protein sequence ID" value="KAF0701874.1"/>
    <property type="molecule type" value="Genomic_DNA"/>
</dbReference>
<dbReference type="GO" id="GO:0005737">
    <property type="term" value="C:cytoplasm"/>
    <property type="evidence" value="ECO:0007669"/>
    <property type="project" value="TreeGrafter"/>
</dbReference>
<dbReference type="InterPro" id="IPR004215">
    <property type="entry name" value="GSHS_N"/>
</dbReference>
<dbReference type="SUPFAM" id="SSF52440">
    <property type="entry name" value="PreATP-grasp domain"/>
    <property type="match status" value="1"/>
</dbReference>
<keyword evidence="17" id="KW-1185">Reference proteome</keyword>
<evidence type="ECO:0000256" key="4">
    <source>
        <dbReference type="ARBA" id="ARBA00022517"/>
    </source>
</evidence>
<keyword evidence="7" id="KW-0540">Nuclease</keyword>
<evidence type="ECO:0000256" key="8">
    <source>
        <dbReference type="ARBA" id="ARBA00022723"/>
    </source>
</evidence>
<dbReference type="InterPro" id="IPR011761">
    <property type="entry name" value="ATP-grasp"/>
</dbReference>
<dbReference type="InterPro" id="IPR029066">
    <property type="entry name" value="PLP-binding_barrel"/>
</dbReference>
<keyword evidence="10" id="KW-0378">Hydrolase</keyword>
<keyword evidence="11 14" id="KW-0067">ATP-binding</keyword>
<feature type="domain" description="ATP-grasp" evidence="15">
    <location>
        <begin position="41"/>
        <end position="226"/>
    </location>
</feature>
<dbReference type="InterPro" id="IPR006641">
    <property type="entry name" value="YqgF/RNaseH-like_dom"/>
</dbReference>
<dbReference type="CDD" id="cd16964">
    <property type="entry name" value="YqgF"/>
    <property type="match status" value="1"/>
</dbReference>
<dbReference type="AlphaFoldDB" id="A0A6G0VQ62"/>
<dbReference type="Gene3D" id="3.30.470.20">
    <property type="entry name" value="ATP-grasp fold, B domain"/>
    <property type="match status" value="1"/>
</dbReference>
<dbReference type="InterPro" id="IPR005227">
    <property type="entry name" value="YqgF"/>
</dbReference>
<keyword evidence="12" id="KW-0460">Magnesium</keyword>
<dbReference type="NCBIfam" id="TIGR01380">
    <property type="entry name" value="glut_syn"/>
    <property type="match status" value="1"/>
</dbReference>
<evidence type="ECO:0000256" key="12">
    <source>
        <dbReference type="ARBA" id="ARBA00022842"/>
    </source>
</evidence>
<evidence type="ECO:0000256" key="11">
    <source>
        <dbReference type="ARBA" id="ARBA00022840"/>
    </source>
</evidence>
<dbReference type="SMART" id="SM00732">
    <property type="entry name" value="YqgFc"/>
    <property type="match status" value="1"/>
</dbReference>
<keyword evidence="9 14" id="KW-0547">Nucleotide-binding</keyword>
<evidence type="ECO:0000256" key="9">
    <source>
        <dbReference type="ARBA" id="ARBA00022741"/>
    </source>
</evidence>
<dbReference type="InterPro" id="IPR012337">
    <property type="entry name" value="RNaseH-like_sf"/>
</dbReference>
<evidence type="ECO:0000256" key="13">
    <source>
        <dbReference type="ARBA" id="ARBA00023211"/>
    </source>
</evidence>
<dbReference type="NCBIfam" id="NF003573">
    <property type="entry name" value="PRK05246.1"/>
    <property type="match status" value="1"/>
</dbReference>